<dbReference type="PANTHER" id="PTHR43188:SF1">
    <property type="entry name" value="ACYL-COA DEHYDROGENASE"/>
    <property type="match status" value="1"/>
</dbReference>
<comment type="caution">
    <text evidence="2">The sequence shown here is derived from an EMBL/GenBank/DDBJ whole genome shotgun (WGS) entry which is preliminary data.</text>
</comment>
<feature type="domain" description="Acyl-CoA dehydrogenase/oxidase N-terminal" evidence="1">
    <location>
        <begin position="30"/>
        <end position="127"/>
    </location>
</feature>
<evidence type="ECO:0000313" key="3">
    <source>
        <dbReference type="Proteomes" id="UP001390669"/>
    </source>
</evidence>
<dbReference type="Proteomes" id="UP001390669">
    <property type="component" value="Unassembled WGS sequence"/>
</dbReference>
<dbReference type="Pfam" id="PF02771">
    <property type="entry name" value="Acyl-CoA_dh_N"/>
    <property type="match status" value="1"/>
</dbReference>
<accession>A0ABU9SIJ1</accession>
<gene>
    <name evidence="2" type="ORF">VSR33_27120</name>
</gene>
<dbReference type="InterPro" id="IPR045008">
    <property type="entry name" value="ACX4-like"/>
</dbReference>
<organism evidence="2 3">
    <name type="scientific">Paraburkholderia guartelaensis</name>
    <dbReference type="NCBI Taxonomy" id="2546446"/>
    <lineage>
        <taxon>Bacteria</taxon>
        <taxon>Pseudomonadati</taxon>
        <taxon>Pseudomonadota</taxon>
        <taxon>Betaproteobacteria</taxon>
        <taxon>Burkholderiales</taxon>
        <taxon>Burkholderiaceae</taxon>
        <taxon>Paraburkholderia</taxon>
    </lineage>
</organism>
<dbReference type="InterPro" id="IPR009100">
    <property type="entry name" value="AcylCoA_DH/oxidase_NM_dom_sf"/>
</dbReference>
<dbReference type="InterPro" id="IPR013786">
    <property type="entry name" value="AcylCoA_DH/ox_N"/>
</dbReference>
<dbReference type="EMBL" id="JAYMRW010000013">
    <property type="protein sequence ID" value="MEM5451159.1"/>
    <property type="molecule type" value="Genomic_DNA"/>
</dbReference>
<dbReference type="InterPro" id="IPR037069">
    <property type="entry name" value="AcylCoA_DH/ox_N_sf"/>
</dbReference>
<protein>
    <submittedName>
        <fullName evidence="2">Acyl-CoA dehydrogenase family protein</fullName>
    </submittedName>
</protein>
<sequence length="167" mass="17905">MSTTAEESKTAPKQFPPPNSDFYHFAETLNEDERAVLQRIRTFMESNVAPIIYKYWVEDAFPFAVIPGFKELGIGGLGIEGYGCVGGSQLLFGLTMMELARVDASIATFFGVHTGLAMGSIEIAGSQPGFSTARSGGSATRRGATSRSSGLITMKDCRVPEANRLAP</sequence>
<dbReference type="PANTHER" id="PTHR43188">
    <property type="entry name" value="ACYL-COENZYME A OXIDASE"/>
    <property type="match status" value="1"/>
</dbReference>
<reference evidence="2 3" key="1">
    <citation type="submission" date="2024-01" db="EMBL/GenBank/DDBJ databases">
        <title>The diversity of rhizobia nodulating Mimosa spp. in eleven states of Brazil covering several biomes is determined by host plant, location, and edaphic factors.</title>
        <authorList>
            <person name="Rouws L."/>
            <person name="Barauna A."/>
            <person name="Beukes C."/>
            <person name="De Faria S.M."/>
            <person name="Gross E."/>
            <person name="Dos Reis Junior F.B."/>
            <person name="Simon M."/>
            <person name="Maluk M."/>
            <person name="Odee D.W."/>
            <person name="Kenicer G."/>
            <person name="Young J.P.W."/>
            <person name="Reis V.M."/>
            <person name="Zilli J."/>
            <person name="James E.K."/>
        </authorList>
    </citation>
    <scope>NUCLEOTIDE SEQUENCE [LARGE SCALE GENOMIC DNA]</scope>
    <source>
        <strain evidence="2 3">JPY164</strain>
    </source>
</reference>
<name>A0ABU9SIJ1_9BURK</name>
<proteinExistence type="predicted"/>
<dbReference type="SUPFAM" id="SSF56645">
    <property type="entry name" value="Acyl-CoA dehydrogenase NM domain-like"/>
    <property type="match status" value="1"/>
</dbReference>
<dbReference type="RefSeq" id="WP_406953461.1">
    <property type="nucleotide sequence ID" value="NZ_JAYMRW010000013.1"/>
</dbReference>
<keyword evidence="3" id="KW-1185">Reference proteome</keyword>
<dbReference type="Gene3D" id="1.10.540.10">
    <property type="entry name" value="Acyl-CoA dehydrogenase/oxidase, N-terminal domain"/>
    <property type="match status" value="1"/>
</dbReference>
<evidence type="ECO:0000259" key="1">
    <source>
        <dbReference type="Pfam" id="PF02771"/>
    </source>
</evidence>
<evidence type="ECO:0000313" key="2">
    <source>
        <dbReference type="EMBL" id="MEM5451159.1"/>
    </source>
</evidence>